<evidence type="ECO:0000256" key="1">
    <source>
        <dbReference type="SAM" id="SignalP"/>
    </source>
</evidence>
<evidence type="ECO:0000313" key="2">
    <source>
        <dbReference type="EMBL" id="KAF5871667.1"/>
    </source>
</evidence>
<dbReference type="EMBL" id="JABFCT010000011">
    <property type="protein sequence ID" value="KAF5871667.1"/>
    <property type="molecule type" value="Genomic_DNA"/>
</dbReference>
<gene>
    <name evidence="2" type="ORF">Bfra_008690</name>
</gene>
<sequence length="150" mass="17230">MSRKALGWRVSSHLSLLLFGKEVSHSNPIWNYSLIYQNQNNPKFALKRRYPWLQYHGQDCLGVTVHAYSIGSVGTYPSCRNPWMLPCEPRKATVAMASFLFKYCRIAKKWAGTVYLGRSAVILIGCGGDLNRIIYDISKEQYNDDWISNF</sequence>
<proteinExistence type="predicted"/>
<dbReference type="GeneID" id="59262740"/>
<organism evidence="2 3">
    <name type="scientific">Botrytis fragariae</name>
    <dbReference type="NCBI Taxonomy" id="1964551"/>
    <lineage>
        <taxon>Eukaryota</taxon>
        <taxon>Fungi</taxon>
        <taxon>Dikarya</taxon>
        <taxon>Ascomycota</taxon>
        <taxon>Pezizomycotina</taxon>
        <taxon>Leotiomycetes</taxon>
        <taxon>Helotiales</taxon>
        <taxon>Sclerotiniaceae</taxon>
        <taxon>Botrytis</taxon>
    </lineage>
</organism>
<feature type="chain" id="PRO_5034151988" evidence="1">
    <location>
        <begin position="27"/>
        <end position="150"/>
    </location>
</feature>
<dbReference type="RefSeq" id="XP_037190614.1">
    <property type="nucleotide sequence ID" value="XM_037339048.1"/>
</dbReference>
<keyword evidence="3" id="KW-1185">Reference proteome</keyword>
<reference evidence="2 3" key="1">
    <citation type="journal article" date="2020" name="Phytopathology">
        <title>A high-quality genome resource of Botrytis fragariae, a new and rapidly spreading fungal pathogen causing strawberry gray mold in the U.S.A.</title>
        <authorList>
            <person name="Wu Y."/>
            <person name="Saski C.A."/>
            <person name="Schnabel G."/>
            <person name="Xiao S."/>
            <person name="Hu M."/>
        </authorList>
    </citation>
    <scope>NUCLEOTIDE SEQUENCE [LARGE SCALE GENOMIC DNA]</scope>
    <source>
        <strain evidence="2 3">BVB16</strain>
    </source>
</reference>
<dbReference type="AlphaFoldDB" id="A0A8H6EGQ5"/>
<evidence type="ECO:0000313" key="3">
    <source>
        <dbReference type="Proteomes" id="UP000531561"/>
    </source>
</evidence>
<feature type="signal peptide" evidence="1">
    <location>
        <begin position="1"/>
        <end position="26"/>
    </location>
</feature>
<accession>A0A8H6EGQ5</accession>
<comment type="caution">
    <text evidence="2">The sequence shown here is derived from an EMBL/GenBank/DDBJ whole genome shotgun (WGS) entry which is preliminary data.</text>
</comment>
<name>A0A8H6EGQ5_9HELO</name>
<dbReference type="Proteomes" id="UP000531561">
    <property type="component" value="Unassembled WGS sequence"/>
</dbReference>
<protein>
    <submittedName>
        <fullName evidence="2">Uncharacterized protein</fullName>
    </submittedName>
</protein>
<keyword evidence="1" id="KW-0732">Signal</keyword>